<comment type="pathway">
    <text evidence="2">Cofactor biosynthesis; tetrahydrofolate biosynthesis; 2-amino-4-hydroxy-6-hydroxymethyl-7,8-dihydropteridine diphosphate from 7,8-dihydroneopterin triphosphate: step 4/4.</text>
</comment>
<evidence type="ECO:0000256" key="3">
    <source>
        <dbReference type="ARBA" id="ARBA00013253"/>
    </source>
</evidence>
<dbReference type="InterPro" id="IPR035907">
    <property type="entry name" value="Hppk_sf"/>
</dbReference>
<dbReference type="SUPFAM" id="SSF55083">
    <property type="entry name" value="6-hydroxymethyl-7,8-dihydropterin pyrophosphokinase, HPPK"/>
    <property type="match status" value="1"/>
</dbReference>
<dbReference type="InterPro" id="IPR000550">
    <property type="entry name" value="Hppk"/>
</dbReference>
<proteinExistence type="predicted"/>
<keyword evidence="8" id="KW-0289">Folate biosynthesis</keyword>
<evidence type="ECO:0000256" key="6">
    <source>
        <dbReference type="ARBA" id="ARBA00022777"/>
    </source>
</evidence>
<keyword evidence="7" id="KW-0067">ATP-binding</keyword>
<evidence type="ECO:0000256" key="8">
    <source>
        <dbReference type="ARBA" id="ARBA00022909"/>
    </source>
</evidence>
<comment type="catalytic activity">
    <reaction evidence="1">
        <text>6-hydroxymethyl-7,8-dihydropterin + ATP = (7,8-dihydropterin-6-yl)methyl diphosphate + AMP + H(+)</text>
        <dbReference type="Rhea" id="RHEA:11412"/>
        <dbReference type="ChEBI" id="CHEBI:15378"/>
        <dbReference type="ChEBI" id="CHEBI:30616"/>
        <dbReference type="ChEBI" id="CHEBI:44841"/>
        <dbReference type="ChEBI" id="CHEBI:72950"/>
        <dbReference type="ChEBI" id="CHEBI:456215"/>
        <dbReference type="EC" id="2.7.6.3"/>
    </reaction>
</comment>
<evidence type="ECO:0000256" key="2">
    <source>
        <dbReference type="ARBA" id="ARBA00005051"/>
    </source>
</evidence>
<sequence length="162" mass="17575">MTGPVVVGVGSNIDPEHHVATALEDLRAQGLELEVSPWYRSPAIGLGEGAGDFINLAALFPWPRPLADLKALLRRVEEAHGRTRLPSGRWISRTLDLDLLVARNLIDPAMRLPHPDLGRFAHVAVPVADLIGSHTHPQLGCTYAQLAARLDASVLKRIEVAL</sequence>
<dbReference type="GO" id="GO:0016301">
    <property type="term" value="F:kinase activity"/>
    <property type="evidence" value="ECO:0007669"/>
    <property type="project" value="UniProtKB-KW"/>
</dbReference>
<organism evidence="10 11">
    <name type="scientific">Nocardiopsis metallicus</name>
    <dbReference type="NCBI Taxonomy" id="179819"/>
    <lineage>
        <taxon>Bacteria</taxon>
        <taxon>Bacillati</taxon>
        <taxon>Actinomycetota</taxon>
        <taxon>Actinomycetes</taxon>
        <taxon>Streptosporangiales</taxon>
        <taxon>Nocardiopsidaceae</taxon>
        <taxon>Nocardiopsis</taxon>
    </lineage>
</organism>
<keyword evidence="5" id="KW-0547">Nucleotide-binding</keyword>
<protein>
    <recommendedName>
        <fullName evidence="3">2-amino-4-hydroxy-6-hydroxymethyldihydropteridine diphosphokinase</fullName>
        <ecNumber evidence="3">2.7.6.3</ecNumber>
    </recommendedName>
</protein>
<dbReference type="RefSeq" id="WP_184365540.1">
    <property type="nucleotide sequence ID" value="NZ_BAAAKM010000154.1"/>
</dbReference>
<name>A0A840WJU2_9ACTN</name>
<dbReference type="PANTHER" id="PTHR43071">
    <property type="entry name" value="2-AMINO-4-HYDROXY-6-HYDROXYMETHYLDIHYDROPTERIDINE PYROPHOSPHOKINASE"/>
    <property type="match status" value="1"/>
</dbReference>
<dbReference type="Pfam" id="PF01288">
    <property type="entry name" value="HPPK"/>
    <property type="match status" value="1"/>
</dbReference>
<dbReference type="GO" id="GO:0005524">
    <property type="term" value="F:ATP binding"/>
    <property type="evidence" value="ECO:0007669"/>
    <property type="project" value="UniProtKB-KW"/>
</dbReference>
<evidence type="ECO:0000259" key="9">
    <source>
        <dbReference type="Pfam" id="PF01288"/>
    </source>
</evidence>
<feature type="domain" description="7,8-dihydro-6-hydroxymethylpterin-pyrophosphokinase" evidence="9">
    <location>
        <begin position="6"/>
        <end position="130"/>
    </location>
</feature>
<dbReference type="Gene3D" id="3.30.70.560">
    <property type="entry name" value="7,8-Dihydro-6-hydroxymethylpterin-pyrophosphokinase HPPK"/>
    <property type="match status" value="1"/>
</dbReference>
<evidence type="ECO:0000256" key="7">
    <source>
        <dbReference type="ARBA" id="ARBA00022840"/>
    </source>
</evidence>
<reference evidence="10 11" key="1">
    <citation type="submission" date="2020-08" db="EMBL/GenBank/DDBJ databases">
        <title>Sequencing the genomes of 1000 actinobacteria strains.</title>
        <authorList>
            <person name="Klenk H.-P."/>
        </authorList>
    </citation>
    <scope>NUCLEOTIDE SEQUENCE [LARGE SCALE GENOMIC DNA]</scope>
    <source>
        <strain evidence="10 11">DSM 44598</strain>
    </source>
</reference>
<dbReference type="PANTHER" id="PTHR43071:SF1">
    <property type="entry name" value="2-AMINO-4-HYDROXY-6-HYDROXYMETHYLDIHYDROPTERIDINE PYROPHOSPHOKINASE"/>
    <property type="match status" value="1"/>
</dbReference>
<dbReference type="UniPathway" id="UPA00077">
    <property type="reaction ID" value="UER00155"/>
</dbReference>
<evidence type="ECO:0000256" key="5">
    <source>
        <dbReference type="ARBA" id="ARBA00022741"/>
    </source>
</evidence>
<accession>A0A840WJU2</accession>
<evidence type="ECO:0000256" key="4">
    <source>
        <dbReference type="ARBA" id="ARBA00022679"/>
    </source>
</evidence>
<keyword evidence="6 10" id="KW-0418">Kinase</keyword>
<dbReference type="EC" id="2.7.6.3" evidence="3"/>
<keyword evidence="11" id="KW-1185">Reference proteome</keyword>
<gene>
    <name evidence="10" type="ORF">HNR07_003084</name>
</gene>
<keyword evidence="4" id="KW-0808">Transferase</keyword>
<dbReference type="GO" id="GO:0046656">
    <property type="term" value="P:folic acid biosynthetic process"/>
    <property type="evidence" value="ECO:0007669"/>
    <property type="project" value="UniProtKB-KW"/>
</dbReference>
<dbReference type="Proteomes" id="UP000579647">
    <property type="component" value="Unassembled WGS sequence"/>
</dbReference>
<dbReference type="NCBIfam" id="TIGR01498">
    <property type="entry name" value="folK"/>
    <property type="match status" value="1"/>
</dbReference>
<evidence type="ECO:0000256" key="1">
    <source>
        <dbReference type="ARBA" id="ARBA00000198"/>
    </source>
</evidence>
<comment type="caution">
    <text evidence="10">The sequence shown here is derived from an EMBL/GenBank/DDBJ whole genome shotgun (WGS) entry which is preliminary data.</text>
</comment>
<evidence type="ECO:0000313" key="10">
    <source>
        <dbReference type="EMBL" id="MBB5491947.1"/>
    </source>
</evidence>
<evidence type="ECO:0000313" key="11">
    <source>
        <dbReference type="Proteomes" id="UP000579647"/>
    </source>
</evidence>
<dbReference type="AlphaFoldDB" id="A0A840WJU2"/>
<dbReference type="GO" id="GO:0046654">
    <property type="term" value="P:tetrahydrofolate biosynthetic process"/>
    <property type="evidence" value="ECO:0007669"/>
    <property type="project" value="UniProtKB-UniPathway"/>
</dbReference>
<dbReference type="EMBL" id="JACHDO010000001">
    <property type="protein sequence ID" value="MBB5491947.1"/>
    <property type="molecule type" value="Genomic_DNA"/>
</dbReference>
<dbReference type="GO" id="GO:0003848">
    <property type="term" value="F:2-amino-4-hydroxy-6-hydroxymethyldihydropteridine diphosphokinase activity"/>
    <property type="evidence" value="ECO:0007669"/>
    <property type="project" value="UniProtKB-EC"/>
</dbReference>